<keyword evidence="1" id="KW-1133">Transmembrane helix</keyword>
<proteinExistence type="predicted"/>
<dbReference type="EMBL" id="BOQT01000020">
    <property type="protein sequence ID" value="GIN22775.1"/>
    <property type="molecule type" value="Genomic_DNA"/>
</dbReference>
<reference evidence="2 3" key="1">
    <citation type="submission" date="2021-03" db="EMBL/GenBank/DDBJ databases">
        <title>Antimicrobial resistance genes in bacteria isolated from Japanese honey, and their potential for conferring macrolide and lincosamide resistance in the American foulbrood pathogen Paenibacillus larvae.</title>
        <authorList>
            <person name="Okamoto M."/>
            <person name="Kumagai M."/>
            <person name="Kanamori H."/>
            <person name="Takamatsu D."/>
        </authorList>
    </citation>
    <scope>NUCLEOTIDE SEQUENCE [LARGE SCALE GENOMIC DNA]</scope>
    <source>
        <strain evidence="2 3">J1TS3</strain>
    </source>
</reference>
<comment type="caution">
    <text evidence="2">The sequence shown here is derived from an EMBL/GenBank/DDBJ whole genome shotgun (WGS) entry which is preliminary data.</text>
</comment>
<dbReference type="Proteomes" id="UP000680279">
    <property type="component" value="Unassembled WGS sequence"/>
</dbReference>
<organism evidence="2 3">
    <name type="scientific">Siminovitchia fordii</name>
    <dbReference type="NCBI Taxonomy" id="254759"/>
    <lineage>
        <taxon>Bacteria</taxon>
        <taxon>Bacillati</taxon>
        <taxon>Bacillota</taxon>
        <taxon>Bacilli</taxon>
        <taxon>Bacillales</taxon>
        <taxon>Bacillaceae</taxon>
        <taxon>Siminovitchia</taxon>
    </lineage>
</organism>
<keyword evidence="3" id="KW-1185">Reference proteome</keyword>
<keyword evidence="1" id="KW-0812">Transmembrane</keyword>
<accession>A0ABQ4KCE7</accession>
<name>A0ABQ4KCE7_9BACI</name>
<evidence type="ECO:0000256" key="1">
    <source>
        <dbReference type="SAM" id="Phobius"/>
    </source>
</evidence>
<evidence type="ECO:0000313" key="2">
    <source>
        <dbReference type="EMBL" id="GIN22775.1"/>
    </source>
</evidence>
<sequence>MGVVSDVAVVFAVVVVLALVVLALALAVLEDFLSRSKEKMVIL</sequence>
<protein>
    <recommendedName>
        <fullName evidence="4">NADH dehydrogenase subunit 1</fullName>
    </recommendedName>
</protein>
<feature type="transmembrane region" description="Helical" evidence="1">
    <location>
        <begin position="6"/>
        <end position="29"/>
    </location>
</feature>
<gene>
    <name evidence="2" type="ORF">J1TS3_39090</name>
</gene>
<evidence type="ECO:0000313" key="3">
    <source>
        <dbReference type="Proteomes" id="UP000680279"/>
    </source>
</evidence>
<keyword evidence="1" id="KW-0472">Membrane</keyword>
<evidence type="ECO:0008006" key="4">
    <source>
        <dbReference type="Google" id="ProtNLM"/>
    </source>
</evidence>